<feature type="transmembrane region" description="Helical" evidence="1">
    <location>
        <begin position="547"/>
        <end position="570"/>
    </location>
</feature>
<reference evidence="2" key="1">
    <citation type="journal article" date="2015" name="Nature">
        <title>Complex archaea that bridge the gap between prokaryotes and eukaryotes.</title>
        <authorList>
            <person name="Spang A."/>
            <person name="Saw J.H."/>
            <person name="Jorgensen S.L."/>
            <person name="Zaremba-Niedzwiedzka K."/>
            <person name="Martijn J."/>
            <person name="Lind A.E."/>
            <person name="van Eijk R."/>
            <person name="Schleper C."/>
            <person name="Guy L."/>
            <person name="Ettema T.J."/>
        </authorList>
    </citation>
    <scope>NUCLEOTIDE SEQUENCE</scope>
</reference>
<gene>
    <name evidence="2" type="ORF">LCGC14_1211090</name>
</gene>
<dbReference type="AlphaFoldDB" id="A0A0F9PIL3"/>
<protein>
    <submittedName>
        <fullName evidence="2">Uncharacterized protein</fullName>
    </submittedName>
</protein>
<proteinExistence type="predicted"/>
<feature type="transmembrane region" description="Helical" evidence="1">
    <location>
        <begin position="622"/>
        <end position="643"/>
    </location>
</feature>
<feature type="transmembrane region" description="Helical" evidence="1">
    <location>
        <begin position="741"/>
        <end position="766"/>
    </location>
</feature>
<comment type="caution">
    <text evidence="2">The sequence shown here is derived from an EMBL/GenBank/DDBJ whole genome shotgun (WGS) entry which is preliminary data.</text>
</comment>
<keyword evidence="1" id="KW-1133">Transmembrane helix</keyword>
<sequence length="842" mass="97072">MEADCATDIYRRLEKQFQHTNVYRPMRIERYEAGTELDYDVTGVNSAAEGRVRLFVDKFVGGGFAGQVYRVKVIEVEAENGSFRDLHEGGMYAMKILIPPSGFSRFFRNTLYWIGFQGPFQLQVNPDAARAGALWQKFIRRGAKIRFGDETSVVDIHATFVDSVLGSCGELSEWVEGRTWRLEVDDRLDLLKRWFKGKNVDVKHLGSPEYRAKYTFMHEFVELLHQLGAHEFARQYEWSTWKSQPNCLKRNHTDETTDGGLVAVDFRAGLALLPFLPMSPGDFKLIVQGLGRKSLVQFDRGNIEKLEQFISTHEDEFADMTQLLEELKASEQVYRNSIPDITHNNLRLIYSPRLWSTMRRSAVTGWRIRNLIDSRWHAKLQNSFFLAFLFSFLGLIPFIGRFFRRIWGQAYWRKHYKAILTSQDYLRRAIRAKAIELTVSWHRSGRLENERSLKLARHPWPVLYHLPLSLLPVGLHKCVTDWQYAKERVDFYLRRPIRLYFDHDLREQWLRDMVTEGQEKHLLSVEDADFILRQIKEPFIQKYLKSLAVHVCTLPVTQVVSVMVAIIYYVTHPELPPGTALLHGAAIIAAFQVVPISPGSLVRGLYVVYLVIQERNFKDYNIAVFLGFFKYIGYLAFPIQMTYRYPTLARFMAGHWSTEAVHAVPVFGERGALLEHTVFNVFYNWPLTIRRRMRKRGDWRAAIPPRYWHVFLCVLAGTGLFLLVDFIYYMHFAELPSLRAIWFFALVVSLVCGSVVTLGAGGASLWKRVISGTICGAVIGVLYGVLSPVLIHTISIGPSVIAINCVWRVFVFSILSVIGVLITELKLPEPETGDRFEEIRTG</sequence>
<feature type="transmembrane region" description="Helical" evidence="1">
    <location>
        <begin position="800"/>
        <end position="822"/>
    </location>
</feature>
<accession>A0A0F9PIL3</accession>
<keyword evidence="1" id="KW-0812">Transmembrane</keyword>
<feature type="transmembrane region" description="Helical" evidence="1">
    <location>
        <begin position="707"/>
        <end position="729"/>
    </location>
</feature>
<name>A0A0F9PIL3_9ZZZZ</name>
<dbReference type="EMBL" id="LAZR01006302">
    <property type="protein sequence ID" value="KKM93172.1"/>
    <property type="molecule type" value="Genomic_DNA"/>
</dbReference>
<keyword evidence="1" id="KW-0472">Membrane</keyword>
<feature type="transmembrane region" description="Helical" evidence="1">
    <location>
        <begin position="582"/>
        <end position="610"/>
    </location>
</feature>
<evidence type="ECO:0000256" key="1">
    <source>
        <dbReference type="SAM" id="Phobius"/>
    </source>
</evidence>
<feature type="transmembrane region" description="Helical" evidence="1">
    <location>
        <begin position="384"/>
        <end position="403"/>
    </location>
</feature>
<organism evidence="2">
    <name type="scientific">marine sediment metagenome</name>
    <dbReference type="NCBI Taxonomy" id="412755"/>
    <lineage>
        <taxon>unclassified sequences</taxon>
        <taxon>metagenomes</taxon>
        <taxon>ecological metagenomes</taxon>
    </lineage>
</organism>
<evidence type="ECO:0000313" key="2">
    <source>
        <dbReference type="EMBL" id="KKM93172.1"/>
    </source>
</evidence>
<feature type="transmembrane region" description="Helical" evidence="1">
    <location>
        <begin position="663"/>
        <end position="686"/>
    </location>
</feature>
<feature type="transmembrane region" description="Helical" evidence="1">
    <location>
        <begin position="773"/>
        <end position="794"/>
    </location>
</feature>